<dbReference type="Proteomes" id="UP000238348">
    <property type="component" value="Chromosome"/>
</dbReference>
<reference evidence="2 3" key="1">
    <citation type="submission" date="2015-09" db="EMBL/GenBank/DDBJ databases">
        <title>Sorangium comparison.</title>
        <authorList>
            <person name="Zaburannyi N."/>
            <person name="Bunk B."/>
            <person name="Overmann J."/>
            <person name="Mueller R."/>
        </authorList>
    </citation>
    <scope>NUCLEOTIDE SEQUENCE [LARGE SCALE GENOMIC DNA]</scope>
    <source>
        <strain evidence="2 3">So ce26</strain>
    </source>
</reference>
<evidence type="ECO:0000259" key="1">
    <source>
        <dbReference type="Pfam" id="PF09820"/>
    </source>
</evidence>
<dbReference type="OrthoDB" id="9808684at2"/>
<dbReference type="PANTHER" id="PTHR34825">
    <property type="entry name" value="CONSERVED PROTEIN, WITH A WEAK D-GALACTARATE DEHYDRATASE/ALTRONATE HYDROLASE DOMAIN"/>
    <property type="match status" value="1"/>
</dbReference>
<dbReference type="InterPro" id="IPR012547">
    <property type="entry name" value="PDDEXK_9"/>
</dbReference>
<accession>A0A2L0EHW1</accession>
<name>A0A2L0EHW1_SORCE</name>
<evidence type="ECO:0000313" key="2">
    <source>
        <dbReference type="EMBL" id="AUX38888.1"/>
    </source>
</evidence>
<feature type="domain" description="AAA-ATPase-like" evidence="1">
    <location>
        <begin position="7"/>
        <end position="235"/>
    </location>
</feature>
<evidence type="ECO:0000313" key="3">
    <source>
        <dbReference type="Proteomes" id="UP000238348"/>
    </source>
</evidence>
<proteinExistence type="predicted"/>
<dbReference type="RefSeq" id="WP_104976934.1">
    <property type="nucleotide sequence ID" value="NZ_CP012673.1"/>
</dbReference>
<dbReference type="Pfam" id="PF08011">
    <property type="entry name" value="PDDEXK_9"/>
    <property type="match status" value="1"/>
</dbReference>
<sequence>MPAQLSLGVDDFRKLRELGLEYIDKSHLACELIDRPGLEVALLPRPRRFGKTLNLSMLRCFFERRERREDDLAHLFRGLHVWEAGEPYRAHFQRYPVIYLTLKGTRHESFEGCWEAIRRKIVVVFDEHRSLLEGGALSPREALDFQGILDGSASRALYERSLLDLSSYLHRTHGERVVLLIDDYDEPIHAGHACGYAPQILGVCRNLLGEALKGNPHLFKGVLTGVLRVARESIFSGLNNVSVYSLLRPEFNTCFGFTEPEVEGLLERAGLRARLGDVRAWYNGYVFGGQVVYNPWSILSFLAGGDAEGFERQLQIFVADLLSYHDVTRVEPEQVVHAFVVGLLAVLEPEHQVRSNRESGSGRPDVLIRPARPGHPGVVVEIKVVGPDRTPEAALEQGLGQIRERDYAAELRAAGAAPVHAFAVAFDGKRVWVRAAPSPGAPAAG</sequence>
<dbReference type="EMBL" id="CP012673">
    <property type="protein sequence ID" value="AUX38888.1"/>
    <property type="molecule type" value="Genomic_DNA"/>
</dbReference>
<dbReference type="Pfam" id="PF09820">
    <property type="entry name" value="AAA-ATPase_like"/>
    <property type="match status" value="1"/>
</dbReference>
<dbReference type="InterPro" id="IPR018631">
    <property type="entry name" value="AAA-ATPase-like_dom"/>
</dbReference>
<gene>
    <name evidence="2" type="ORF">SOCE26_002690</name>
</gene>
<protein>
    <recommendedName>
        <fullName evidence="1">AAA-ATPase-like domain-containing protein</fullName>
    </recommendedName>
</protein>
<dbReference type="AlphaFoldDB" id="A0A2L0EHW1"/>
<organism evidence="2 3">
    <name type="scientific">Sorangium cellulosum</name>
    <name type="common">Polyangium cellulosum</name>
    <dbReference type="NCBI Taxonomy" id="56"/>
    <lineage>
        <taxon>Bacteria</taxon>
        <taxon>Pseudomonadati</taxon>
        <taxon>Myxococcota</taxon>
        <taxon>Polyangia</taxon>
        <taxon>Polyangiales</taxon>
        <taxon>Polyangiaceae</taxon>
        <taxon>Sorangium</taxon>
    </lineage>
</organism>
<dbReference type="PANTHER" id="PTHR34825:SF1">
    <property type="entry name" value="AAA-ATPASE-LIKE DOMAIN-CONTAINING PROTEIN"/>
    <property type="match status" value="1"/>
</dbReference>